<organism evidence="3 4">
    <name type="scientific">Cannabis sativa</name>
    <name type="common">Hemp</name>
    <name type="synonym">Marijuana</name>
    <dbReference type="NCBI Taxonomy" id="3483"/>
    <lineage>
        <taxon>Eukaryota</taxon>
        <taxon>Viridiplantae</taxon>
        <taxon>Streptophyta</taxon>
        <taxon>Embryophyta</taxon>
        <taxon>Tracheophyta</taxon>
        <taxon>Spermatophyta</taxon>
        <taxon>Magnoliopsida</taxon>
        <taxon>eudicotyledons</taxon>
        <taxon>Gunneridae</taxon>
        <taxon>Pentapetalae</taxon>
        <taxon>rosids</taxon>
        <taxon>fabids</taxon>
        <taxon>Rosales</taxon>
        <taxon>Cannabaceae</taxon>
        <taxon>Cannabis</taxon>
    </lineage>
</organism>
<dbReference type="InterPro" id="IPR057011">
    <property type="entry name" value="ULT1/2_SAND"/>
</dbReference>
<evidence type="ECO:0000259" key="1">
    <source>
        <dbReference type="Pfam" id="PF23292"/>
    </source>
</evidence>
<dbReference type="GO" id="GO:0005829">
    <property type="term" value="C:cytosol"/>
    <property type="evidence" value="ECO:0007669"/>
    <property type="project" value="TreeGrafter"/>
</dbReference>
<dbReference type="PANTHER" id="PTHR34053">
    <property type="entry name" value="PROTEIN ULTRAPETALA 1"/>
    <property type="match status" value="1"/>
</dbReference>
<dbReference type="Pfam" id="PF23292">
    <property type="entry name" value="SAND_ULT1"/>
    <property type="match status" value="1"/>
</dbReference>
<feature type="domain" description="ULTRAPETALA1/2 SAND" evidence="1">
    <location>
        <begin position="26"/>
        <end position="146"/>
    </location>
</feature>
<name>A0A7J6GN34_CANSA</name>
<protein>
    <recommendedName>
        <fullName evidence="5">Developmental regulator, ULTRAPETALA</fullName>
    </recommendedName>
</protein>
<sequence>MGGVGTKKSTIRGASEMLSDENLKDIDGLRRGPDYIEVTCGCTSQKFGDSIGKLKVFSSGQFLISCNCSDGCKEGNMYVILVCGFISQTQRLLLNSLINGGTERLTLEEFEKHSSRRGPKNWKRNVWVRVDRAKVPLWKSGLLKYYKHGSNLPTPGDCIRRKWNFHRDEFISCSRCKKERRFRLRTKEECRIFHDALATRRWKCSDRPYDKITCEDEEERESRKNVRGCPRNSWCHGCTSCVCFGCLRCRYFDCNCRTCVDFMQNASP</sequence>
<dbReference type="AlphaFoldDB" id="A0A7J6GN34"/>
<feature type="domain" description="ULTRAPETALA1/2 zinc finger" evidence="2">
    <location>
        <begin position="166"/>
        <end position="264"/>
    </location>
</feature>
<evidence type="ECO:0008006" key="5">
    <source>
        <dbReference type="Google" id="ProtNLM"/>
    </source>
</evidence>
<evidence type="ECO:0000313" key="4">
    <source>
        <dbReference type="Proteomes" id="UP000525078"/>
    </source>
</evidence>
<dbReference type="Proteomes" id="UP000525078">
    <property type="component" value="Unassembled WGS sequence"/>
</dbReference>
<gene>
    <name evidence="3" type="ORF">F8388_004569</name>
</gene>
<comment type="caution">
    <text evidence="3">The sequence shown here is derived from an EMBL/GenBank/DDBJ whole genome shotgun (WGS) entry which is preliminary data.</text>
</comment>
<evidence type="ECO:0000313" key="3">
    <source>
        <dbReference type="EMBL" id="KAF4384336.1"/>
    </source>
</evidence>
<dbReference type="InterPro" id="IPR020533">
    <property type="entry name" value="Developmental_reg_ULTRAPETALA"/>
</dbReference>
<evidence type="ECO:0000259" key="2">
    <source>
        <dbReference type="Pfam" id="PF23293"/>
    </source>
</evidence>
<dbReference type="InterPro" id="IPR057012">
    <property type="entry name" value="ULT1/2_Znf"/>
</dbReference>
<dbReference type="EMBL" id="JAATIP010000048">
    <property type="protein sequence ID" value="KAF4384336.1"/>
    <property type="molecule type" value="Genomic_DNA"/>
</dbReference>
<dbReference type="GO" id="GO:0005634">
    <property type="term" value="C:nucleus"/>
    <property type="evidence" value="ECO:0007669"/>
    <property type="project" value="TreeGrafter"/>
</dbReference>
<dbReference type="Pfam" id="PF23293">
    <property type="entry name" value="zf_ULT1"/>
    <property type="match status" value="1"/>
</dbReference>
<dbReference type="PANTHER" id="PTHR34053:SF2">
    <property type="entry name" value="SAND DOMAIN-CONTAINING PROTEIN"/>
    <property type="match status" value="1"/>
</dbReference>
<accession>A0A7J6GN34</accession>
<proteinExistence type="predicted"/>
<reference evidence="3 4" key="1">
    <citation type="journal article" date="2020" name="bioRxiv">
        <title>Sequence and annotation of 42 cannabis genomes reveals extensive copy number variation in cannabinoid synthesis and pathogen resistance genes.</title>
        <authorList>
            <person name="Mckernan K.J."/>
            <person name="Helbert Y."/>
            <person name="Kane L.T."/>
            <person name="Ebling H."/>
            <person name="Zhang L."/>
            <person name="Liu B."/>
            <person name="Eaton Z."/>
            <person name="Mclaughlin S."/>
            <person name="Kingan S."/>
            <person name="Baybayan P."/>
            <person name="Concepcion G."/>
            <person name="Jordan M."/>
            <person name="Riva A."/>
            <person name="Barbazuk W."/>
            <person name="Harkins T."/>
        </authorList>
    </citation>
    <scope>NUCLEOTIDE SEQUENCE [LARGE SCALE GENOMIC DNA]</scope>
    <source>
        <strain evidence="4">cv. Jamaican Lion 4</strain>
        <tissue evidence="3">Leaf</tissue>
    </source>
</reference>